<feature type="transmembrane region" description="Helical" evidence="7">
    <location>
        <begin position="341"/>
        <end position="359"/>
    </location>
</feature>
<name>A0AAD9IND4_PROWI</name>
<organism evidence="8 9">
    <name type="scientific">Prototheca wickerhamii</name>
    <dbReference type="NCBI Taxonomy" id="3111"/>
    <lineage>
        <taxon>Eukaryota</taxon>
        <taxon>Viridiplantae</taxon>
        <taxon>Chlorophyta</taxon>
        <taxon>core chlorophytes</taxon>
        <taxon>Trebouxiophyceae</taxon>
        <taxon>Chlorellales</taxon>
        <taxon>Chlorellaceae</taxon>
        <taxon>Prototheca</taxon>
    </lineage>
</organism>
<dbReference type="AlphaFoldDB" id="A0AAD9IND4"/>
<dbReference type="GO" id="GO:0012505">
    <property type="term" value="C:endomembrane system"/>
    <property type="evidence" value="ECO:0007669"/>
    <property type="project" value="UniProtKB-SubCell"/>
</dbReference>
<evidence type="ECO:0000256" key="1">
    <source>
        <dbReference type="ARBA" id="ARBA00004127"/>
    </source>
</evidence>
<proteinExistence type="predicted"/>
<feature type="transmembrane region" description="Helical" evidence="7">
    <location>
        <begin position="171"/>
        <end position="195"/>
    </location>
</feature>
<keyword evidence="9" id="KW-1185">Reference proteome</keyword>
<feature type="transmembrane region" description="Helical" evidence="7">
    <location>
        <begin position="375"/>
        <end position="393"/>
    </location>
</feature>
<keyword evidence="5 7" id="KW-0472">Membrane</keyword>
<feature type="transmembrane region" description="Helical" evidence="7">
    <location>
        <begin position="84"/>
        <end position="109"/>
    </location>
</feature>
<accession>A0AAD9IND4</accession>
<comment type="caution">
    <text evidence="8">The sequence shown here is derived from an EMBL/GenBank/DDBJ whole genome shotgun (WGS) entry which is preliminary data.</text>
</comment>
<evidence type="ECO:0000256" key="2">
    <source>
        <dbReference type="ARBA" id="ARBA00022448"/>
    </source>
</evidence>
<feature type="transmembrane region" description="Helical" evidence="7">
    <location>
        <begin position="299"/>
        <end position="321"/>
    </location>
</feature>
<feature type="region of interest" description="Disordered" evidence="6">
    <location>
        <begin position="13"/>
        <end position="51"/>
    </location>
</feature>
<reference evidence="8" key="1">
    <citation type="submission" date="2021-01" db="EMBL/GenBank/DDBJ databases">
        <authorList>
            <person name="Eckstrom K.M.E."/>
        </authorList>
    </citation>
    <scope>NUCLEOTIDE SEQUENCE</scope>
    <source>
        <strain evidence="8">UVCC 0001</strain>
    </source>
</reference>
<evidence type="ECO:0000256" key="5">
    <source>
        <dbReference type="ARBA" id="ARBA00023136"/>
    </source>
</evidence>
<evidence type="ECO:0000256" key="6">
    <source>
        <dbReference type="SAM" id="MobiDB-lite"/>
    </source>
</evidence>
<evidence type="ECO:0000256" key="3">
    <source>
        <dbReference type="ARBA" id="ARBA00022692"/>
    </source>
</evidence>
<feature type="transmembrane region" description="Helical" evidence="7">
    <location>
        <begin position="115"/>
        <end position="134"/>
    </location>
</feature>
<sequence length="509" mass="54587">MPIIRFAIRKIKAAAGAGRPEAQEVQGSPPAPKDDAMQGVPAKEAPEADMDAESRVAKPFDPFTADLPADPAEARSKMRSFTAIVVMGFALVIDYSSTLMSIQALYYLVRGPDRLYGLTFGCYDLAALLCAPFFGLWVDRTHRFKAAVLLGAVCGAVGNYVYGFTLLAGQWYLMLIARLIAGAGSAVLGAGGAYITMTSSMEAQQAKMGRFRVTQILARAVGPFIGFLFLALPSPTYGSSDALKTFNWYTIPGWLSAAAISLLCLYFAWAFVDPTRANGHLVDPVSVAAAATPARRREFLSFFVPWTLQTGLVAMLVMAQFSNYFGLMAGQFHQIWQQSDTWRAFIAAGVGSLTAGFVYRRGMNMAPAVFNERNVILAGNFLLTLGFLLLVPYRGADWVPPPGLFYAGTGLLSCGYTASATCAETILAKKVQQYADVVGGHVAKYMSVLYAFISAGRFAGPLIVAAITRIATPAGDTFVCTTGWIFEPDGDVTCNGPPDLQCGVTASDY</sequence>
<dbReference type="Gene3D" id="1.20.1250.20">
    <property type="entry name" value="MFS general substrate transporter like domains"/>
    <property type="match status" value="1"/>
</dbReference>
<gene>
    <name evidence="8" type="ORF">QBZ16_000775</name>
</gene>
<dbReference type="Proteomes" id="UP001255856">
    <property type="component" value="Unassembled WGS sequence"/>
</dbReference>
<feature type="transmembrane region" description="Helical" evidence="7">
    <location>
        <begin position="448"/>
        <end position="471"/>
    </location>
</feature>
<dbReference type="GO" id="GO:0022857">
    <property type="term" value="F:transmembrane transporter activity"/>
    <property type="evidence" value="ECO:0007669"/>
    <property type="project" value="InterPro"/>
</dbReference>
<evidence type="ECO:0000313" key="9">
    <source>
        <dbReference type="Proteomes" id="UP001255856"/>
    </source>
</evidence>
<dbReference type="Pfam" id="PF07690">
    <property type="entry name" value="MFS_1"/>
    <property type="match status" value="1"/>
</dbReference>
<evidence type="ECO:0000256" key="4">
    <source>
        <dbReference type="ARBA" id="ARBA00022989"/>
    </source>
</evidence>
<keyword evidence="4 7" id="KW-1133">Transmembrane helix</keyword>
<feature type="transmembrane region" description="Helical" evidence="7">
    <location>
        <begin position="405"/>
        <end position="427"/>
    </location>
</feature>
<comment type="subcellular location">
    <subcellularLocation>
        <location evidence="1">Endomembrane system</location>
        <topology evidence="1">Multi-pass membrane protein</topology>
    </subcellularLocation>
</comment>
<dbReference type="InterPro" id="IPR051068">
    <property type="entry name" value="MFS_Domain-Containing_Protein"/>
</dbReference>
<dbReference type="SUPFAM" id="SSF103473">
    <property type="entry name" value="MFS general substrate transporter"/>
    <property type="match status" value="1"/>
</dbReference>
<keyword evidence="2" id="KW-0813">Transport</keyword>
<feature type="transmembrane region" description="Helical" evidence="7">
    <location>
        <begin position="254"/>
        <end position="272"/>
    </location>
</feature>
<keyword evidence="3 7" id="KW-0812">Transmembrane</keyword>
<evidence type="ECO:0000256" key="7">
    <source>
        <dbReference type="SAM" id="Phobius"/>
    </source>
</evidence>
<feature type="transmembrane region" description="Helical" evidence="7">
    <location>
        <begin position="146"/>
        <end position="165"/>
    </location>
</feature>
<dbReference type="EMBL" id="JASFZW010000001">
    <property type="protein sequence ID" value="KAK2080921.1"/>
    <property type="molecule type" value="Genomic_DNA"/>
</dbReference>
<dbReference type="PANTHER" id="PTHR23510:SF3">
    <property type="entry name" value="MAJOR FACILITATOR SUPERFAMILY DOMAIN-CONTAINING PROTEIN 8"/>
    <property type="match status" value="1"/>
</dbReference>
<evidence type="ECO:0000313" key="8">
    <source>
        <dbReference type="EMBL" id="KAK2080921.1"/>
    </source>
</evidence>
<dbReference type="PANTHER" id="PTHR23510">
    <property type="entry name" value="INNER MEMBRANE TRANSPORT PROTEIN YAJR"/>
    <property type="match status" value="1"/>
</dbReference>
<dbReference type="InterPro" id="IPR036259">
    <property type="entry name" value="MFS_trans_sf"/>
</dbReference>
<protein>
    <recommendedName>
        <fullName evidence="10">Major facilitator superfamily (MFS) profile domain-containing protein</fullName>
    </recommendedName>
</protein>
<feature type="transmembrane region" description="Helical" evidence="7">
    <location>
        <begin position="216"/>
        <end position="234"/>
    </location>
</feature>
<evidence type="ECO:0008006" key="10">
    <source>
        <dbReference type="Google" id="ProtNLM"/>
    </source>
</evidence>
<dbReference type="InterPro" id="IPR011701">
    <property type="entry name" value="MFS"/>
</dbReference>